<dbReference type="GO" id="GO:0009103">
    <property type="term" value="P:lipopolysaccharide biosynthetic process"/>
    <property type="evidence" value="ECO:0007669"/>
    <property type="project" value="TreeGrafter"/>
</dbReference>
<dbReference type="PANTHER" id="PTHR23028:SF53">
    <property type="entry name" value="ACYL_TRANSF_3 DOMAIN-CONTAINING PROTEIN"/>
    <property type="match status" value="1"/>
</dbReference>
<feature type="transmembrane region" description="Helical" evidence="1">
    <location>
        <begin position="57"/>
        <end position="75"/>
    </location>
</feature>
<accession>A0A6J6T6K3</accession>
<feature type="transmembrane region" description="Helical" evidence="1">
    <location>
        <begin position="123"/>
        <end position="144"/>
    </location>
</feature>
<feature type="transmembrane region" description="Helical" evidence="1">
    <location>
        <begin position="348"/>
        <end position="372"/>
    </location>
</feature>
<feature type="transmembrane region" description="Helical" evidence="1">
    <location>
        <begin position="321"/>
        <end position="342"/>
    </location>
</feature>
<feature type="transmembrane region" description="Helical" evidence="1">
    <location>
        <begin position="214"/>
        <end position="238"/>
    </location>
</feature>
<dbReference type="InterPro" id="IPR050879">
    <property type="entry name" value="Acyltransferase_3"/>
</dbReference>
<gene>
    <name evidence="3" type="ORF">UFOPK2766_01134</name>
    <name evidence="4" type="ORF">UFOPK3519_00967</name>
</gene>
<name>A0A6J6T6K3_9ZZZZ</name>
<evidence type="ECO:0000256" key="1">
    <source>
        <dbReference type="SAM" id="Phobius"/>
    </source>
</evidence>
<dbReference type="PANTHER" id="PTHR23028">
    <property type="entry name" value="ACETYLTRANSFERASE"/>
    <property type="match status" value="1"/>
</dbReference>
<protein>
    <submittedName>
        <fullName evidence="3">Unannotated protein</fullName>
    </submittedName>
</protein>
<dbReference type="EMBL" id="CAFBMG010000067">
    <property type="protein sequence ID" value="CAB4903597.1"/>
    <property type="molecule type" value="Genomic_DNA"/>
</dbReference>
<evidence type="ECO:0000259" key="2">
    <source>
        <dbReference type="Pfam" id="PF01757"/>
    </source>
</evidence>
<dbReference type="AlphaFoldDB" id="A0A6J6T6K3"/>
<feature type="transmembrane region" description="Helical" evidence="1">
    <location>
        <begin position="183"/>
        <end position="202"/>
    </location>
</feature>
<dbReference type="InterPro" id="IPR002656">
    <property type="entry name" value="Acyl_transf_3_dom"/>
</dbReference>
<sequence length="388" mass="43641">MTTTPSAASPGFLATLTGPTERKLGWNPALDGARGVSVVLVMSFHFMGSRYLDGAPILVDMFFMLSGFLITTLMFEERAARGAISLRDFYLRRVFRLFPAVYTLLAVFLVFALLFGGAEREQYVIEFLAAAFYVYDFLIAWVGVEGQALVQLWTLSLEEQFYFVWPLLLIAAMKAGKARRMNALLVGMFAVVIIMPVLRMTLTPELGGKTFESFIFGFSILRPDSLVLGCLVAFLFRLDPAKNSPRLQRFLPIGGNIALLMFGMTLCLGGFSPFAPFTSLFYNLTVIAMALWILDVVRRPQARFATLLAHPLCRWFGKRSYGIYIWHLLIYFVILTFFEGVFVGRPKIALLVTFPIAFAATIGVSVLSWNYVETPALKYKERFARITK</sequence>
<feature type="transmembrane region" description="Helical" evidence="1">
    <location>
        <begin position="250"/>
        <end position="274"/>
    </location>
</feature>
<keyword evidence="1" id="KW-1133">Transmembrane helix</keyword>
<keyword evidence="1" id="KW-0472">Membrane</keyword>
<feature type="domain" description="Acyltransferase 3" evidence="2">
    <location>
        <begin position="28"/>
        <end position="368"/>
    </location>
</feature>
<organism evidence="3">
    <name type="scientific">freshwater metagenome</name>
    <dbReference type="NCBI Taxonomy" id="449393"/>
    <lineage>
        <taxon>unclassified sequences</taxon>
        <taxon>metagenomes</taxon>
        <taxon>ecological metagenomes</taxon>
    </lineage>
</organism>
<evidence type="ECO:0000313" key="4">
    <source>
        <dbReference type="EMBL" id="CAB4903597.1"/>
    </source>
</evidence>
<proteinExistence type="predicted"/>
<dbReference type="EMBL" id="CAEZYU010000046">
    <property type="protein sequence ID" value="CAB4742513.1"/>
    <property type="molecule type" value="Genomic_DNA"/>
</dbReference>
<evidence type="ECO:0000313" key="3">
    <source>
        <dbReference type="EMBL" id="CAB4742513.1"/>
    </source>
</evidence>
<feature type="transmembrane region" description="Helical" evidence="1">
    <location>
        <begin position="95"/>
        <end position="116"/>
    </location>
</feature>
<dbReference type="Pfam" id="PF01757">
    <property type="entry name" value="Acyl_transf_3"/>
    <property type="match status" value="1"/>
</dbReference>
<reference evidence="3" key="1">
    <citation type="submission" date="2020-05" db="EMBL/GenBank/DDBJ databases">
        <authorList>
            <person name="Chiriac C."/>
            <person name="Salcher M."/>
            <person name="Ghai R."/>
            <person name="Kavagutti S V."/>
        </authorList>
    </citation>
    <scope>NUCLEOTIDE SEQUENCE</scope>
</reference>
<dbReference type="GO" id="GO:0016747">
    <property type="term" value="F:acyltransferase activity, transferring groups other than amino-acyl groups"/>
    <property type="evidence" value="ECO:0007669"/>
    <property type="project" value="InterPro"/>
</dbReference>
<dbReference type="GO" id="GO:0016020">
    <property type="term" value="C:membrane"/>
    <property type="evidence" value="ECO:0007669"/>
    <property type="project" value="TreeGrafter"/>
</dbReference>
<feature type="transmembrane region" description="Helical" evidence="1">
    <location>
        <begin position="280"/>
        <end position="297"/>
    </location>
</feature>
<keyword evidence="1" id="KW-0812">Transmembrane</keyword>